<dbReference type="EMBL" id="CP002547">
    <property type="protein sequence ID" value="ADY54613.1"/>
    <property type="molecule type" value="Genomic_DNA"/>
</dbReference>
<dbReference type="RefSeq" id="WP_013623484.1">
    <property type="nucleotide sequence ID" value="NC_015172.1"/>
</dbReference>
<dbReference type="HOGENOM" id="CLU_066420_1_0_9"/>
<reference evidence="2" key="2">
    <citation type="submission" date="2011-02" db="EMBL/GenBank/DDBJ databases">
        <title>The complete genome of Syntrophobotulus glycolicus DSM 8271.</title>
        <authorList>
            <person name="Lucas S."/>
            <person name="Copeland A."/>
            <person name="Lapidus A."/>
            <person name="Bruce D."/>
            <person name="Goodwin L."/>
            <person name="Pitluck S."/>
            <person name="Kyrpides N."/>
            <person name="Mavromatis K."/>
            <person name="Pagani I."/>
            <person name="Ivanova N."/>
            <person name="Mikhailova N."/>
            <person name="Chertkov O."/>
            <person name="Held B."/>
            <person name="Detter J.C."/>
            <person name="Tapia R."/>
            <person name="Han C."/>
            <person name="Land M."/>
            <person name="Hauser L."/>
            <person name="Markowitz V."/>
            <person name="Cheng J.-F."/>
            <person name="Hugenholtz P."/>
            <person name="Woyke T."/>
            <person name="Wu D."/>
            <person name="Spring S."/>
            <person name="Schroeder M."/>
            <person name="Brambilla E."/>
            <person name="Klenk H.-P."/>
            <person name="Eisen J.A."/>
        </authorList>
    </citation>
    <scope>NUCLEOTIDE SEQUENCE [LARGE SCALE GENOMIC DNA]</scope>
    <source>
        <strain evidence="2">DSM 8271 / FlGlyR</strain>
    </source>
</reference>
<evidence type="ECO:0000313" key="1">
    <source>
        <dbReference type="EMBL" id="ADY54613.1"/>
    </source>
</evidence>
<dbReference type="Proteomes" id="UP000007488">
    <property type="component" value="Chromosome"/>
</dbReference>
<name>F0SWS3_SYNGF</name>
<dbReference type="InterPro" id="IPR014199">
    <property type="entry name" value="Spore_YtxC"/>
</dbReference>
<accession>F0SWS3</accession>
<sequence>MEYLTIELATSGFQEGLMTALTNLRDKDRIPLNLLELSRGRNYKVCCEFPRLKEEGQGRTAVLIYLYYLARALADNVIRIWEKNDSRKLLCTEYGIAQGETEKIIERLSSSGSKKRDVLTRSFLEYFQNNTYLDLDGFMCFRAHEYKAQYRQALSKAVNDYEQQREDEIFIQILERFMDAQDQKVKTLDLVMKEKLILICDQKGKRIKEDHFDENYGDLVISIILKYAPERVIIHSGNLDQKGDPNFLLLLKEVFKGKVSYCTGCSLCQE</sequence>
<dbReference type="STRING" id="645991.Sgly_0244"/>
<dbReference type="eggNOG" id="ENOG5031S9P">
    <property type="taxonomic scope" value="Bacteria"/>
</dbReference>
<keyword evidence="2" id="KW-1185">Reference proteome</keyword>
<organism evidence="1 2">
    <name type="scientific">Syntrophobotulus glycolicus (strain DSM 8271 / FlGlyR)</name>
    <dbReference type="NCBI Taxonomy" id="645991"/>
    <lineage>
        <taxon>Bacteria</taxon>
        <taxon>Bacillati</taxon>
        <taxon>Bacillota</taxon>
        <taxon>Clostridia</taxon>
        <taxon>Eubacteriales</taxon>
        <taxon>Desulfitobacteriaceae</taxon>
        <taxon>Syntrophobotulus</taxon>
    </lineage>
</organism>
<dbReference type="Pfam" id="PF08812">
    <property type="entry name" value="YtxC"/>
    <property type="match status" value="1"/>
</dbReference>
<reference evidence="1 2" key="1">
    <citation type="journal article" date="2011" name="Stand. Genomic Sci.">
        <title>Complete genome sequence of Syntrophobotulus glycolicus type strain (FlGlyR).</title>
        <authorList>
            <person name="Han C."/>
            <person name="Mwirichia R."/>
            <person name="Chertkov O."/>
            <person name="Held B."/>
            <person name="Lapidus A."/>
            <person name="Nolan M."/>
            <person name="Lucas S."/>
            <person name="Hammon N."/>
            <person name="Deshpande S."/>
            <person name="Cheng J.F."/>
            <person name="Tapia R."/>
            <person name="Goodwin L."/>
            <person name="Pitluck S."/>
            <person name="Huntemann M."/>
            <person name="Liolios K."/>
            <person name="Ivanova N."/>
            <person name="Pagani I."/>
            <person name="Mavromatis K."/>
            <person name="Ovchinikova G."/>
            <person name="Pati A."/>
            <person name="Chen A."/>
            <person name="Palaniappan K."/>
            <person name="Land M."/>
            <person name="Hauser L."/>
            <person name="Brambilla E.M."/>
            <person name="Rohde M."/>
            <person name="Spring S."/>
            <person name="Sikorski J."/>
            <person name="Goker M."/>
            <person name="Woyke T."/>
            <person name="Bristow J."/>
            <person name="Eisen J.A."/>
            <person name="Markowitz V."/>
            <person name="Hugenholtz P."/>
            <person name="Kyrpides N.C."/>
            <person name="Klenk H.P."/>
            <person name="Detter J.C."/>
        </authorList>
    </citation>
    <scope>NUCLEOTIDE SEQUENCE [LARGE SCALE GENOMIC DNA]</scope>
    <source>
        <strain evidence="2">DSM 8271 / FlGlyR</strain>
    </source>
</reference>
<evidence type="ECO:0000313" key="2">
    <source>
        <dbReference type="Proteomes" id="UP000007488"/>
    </source>
</evidence>
<gene>
    <name evidence="1" type="ordered locus">Sgly_0244</name>
</gene>
<dbReference type="KEGG" id="sgy:Sgly_0244"/>
<protein>
    <submittedName>
        <fullName evidence="1">Sporulation protein YtxC</fullName>
    </submittedName>
</protein>
<dbReference type="AlphaFoldDB" id="F0SWS3"/>
<proteinExistence type="predicted"/>
<dbReference type="OrthoDB" id="2986513at2"/>